<dbReference type="Proteomes" id="UP000321026">
    <property type="component" value="Unassembled WGS sequence"/>
</dbReference>
<protein>
    <recommendedName>
        <fullName evidence="4">SLH domain-containing protein</fullName>
    </recommendedName>
</protein>
<sequence>MVSSVSPEVSGDPRNFAFTGNSAPEEITPVSFKNIQKHINNSEVPVLRSADENEFATREQTVTLAVTIRGVELAEYYACEGRHSDTQGDNISESTCQIAERAQDAGIISRSKTTFRPLDSVTRVEAYSMLMKSACITIDKNNTDWRANVIEKAIELGFTKRTFETFSPDRSILISEIIAIGKRLETWKEENGSCAE</sequence>
<dbReference type="AlphaFoldDB" id="A0A5C7JCL0"/>
<evidence type="ECO:0000256" key="1">
    <source>
        <dbReference type="SAM" id="MobiDB-lite"/>
    </source>
</evidence>
<organism evidence="2 3">
    <name type="scientific">Candidatus Dojkabacteria bacterium</name>
    <dbReference type="NCBI Taxonomy" id="2099670"/>
    <lineage>
        <taxon>Bacteria</taxon>
        <taxon>Candidatus Dojkabacteria</taxon>
    </lineage>
</organism>
<feature type="region of interest" description="Disordered" evidence="1">
    <location>
        <begin position="1"/>
        <end position="22"/>
    </location>
</feature>
<reference evidence="2 3" key="1">
    <citation type="submission" date="2018-09" db="EMBL/GenBank/DDBJ databases">
        <title>Metagenome Assembled Genomes from an Advanced Water Purification Facility.</title>
        <authorList>
            <person name="Stamps B.W."/>
            <person name="Spear J.R."/>
        </authorList>
    </citation>
    <scope>NUCLEOTIDE SEQUENCE [LARGE SCALE GENOMIC DNA]</scope>
    <source>
        <strain evidence="2">Bin_63_2</strain>
    </source>
</reference>
<name>A0A5C7JCL0_9BACT</name>
<proteinExistence type="predicted"/>
<accession>A0A5C7JCL0</accession>
<dbReference type="EMBL" id="SSDS01000001">
    <property type="protein sequence ID" value="TXG78958.1"/>
    <property type="molecule type" value="Genomic_DNA"/>
</dbReference>
<evidence type="ECO:0008006" key="4">
    <source>
        <dbReference type="Google" id="ProtNLM"/>
    </source>
</evidence>
<evidence type="ECO:0000313" key="2">
    <source>
        <dbReference type="EMBL" id="TXG78958.1"/>
    </source>
</evidence>
<comment type="caution">
    <text evidence="2">The sequence shown here is derived from an EMBL/GenBank/DDBJ whole genome shotgun (WGS) entry which is preliminary data.</text>
</comment>
<gene>
    <name evidence="2" type="ORF">E6Q11_00005</name>
</gene>
<evidence type="ECO:0000313" key="3">
    <source>
        <dbReference type="Proteomes" id="UP000321026"/>
    </source>
</evidence>